<sequence length="255" mass="28841">MMQSSFDPNASERRWPGSAIQDVSCAYWPATSTSSLYHDYYSDYNARSSNYPLPALSPTLSPCSSASSTKSSSADYIWDGAGLYILDEDQHKHFSSYNPGDQDQDEINHERHDARVKSEPVDTSFIMEAPAPLIGHCIQAPTTAACPSLRATHASKDMKKMMGVFRLDPFIFKGGSWQQEENTGLKEEPVYLQFYLDFDLENVFEQCMWSPQPEEHVDRTYREDAGIRDQQHPSFSNQPATYAYGGEWRSKTLCA</sequence>
<comment type="caution">
    <text evidence="1">The sequence shown here is derived from an EMBL/GenBank/DDBJ whole genome shotgun (WGS) entry which is preliminary data.</text>
</comment>
<accession>A0ACB6ZVH9</accession>
<organism evidence="1 2">
    <name type="scientific">Thelephora ganbajun</name>
    <name type="common">Ganba fungus</name>
    <dbReference type="NCBI Taxonomy" id="370292"/>
    <lineage>
        <taxon>Eukaryota</taxon>
        <taxon>Fungi</taxon>
        <taxon>Dikarya</taxon>
        <taxon>Basidiomycota</taxon>
        <taxon>Agaricomycotina</taxon>
        <taxon>Agaricomycetes</taxon>
        <taxon>Thelephorales</taxon>
        <taxon>Thelephoraceae</taxon>
        <taxon>Thelephora</taxon>
    </lineage>
</organism>
<keyword evidence="2" id="KW-1185">Reference proteome</keyword>
<proteinExistence type="predicted"/>
<evidence type="ECO:0000313" key="2">
    <source>
        <dbReference type="Proteomes" id="UP000886501"/>
    </source>
</evidence>
<dbReference type="Proteomes" id="UP000886501">
    <property type="component" value="Unassembled WGS sequence"/>
</dbReference>
<gene>
    <name evidence="1" type="ORF">BDM02DRAFT_1633476</name>
</gene>
<reference evidence="1" key="2">
    <citation type="journal article" date="2020" name="Nat. Commun.">
        <title>Large-scale genome sequencing of mycorrhizal fungi provides insights into the early evolution of symbiotic traits.</title>
        <authorList>
            <person name="Miyauchi S."/>
            <person name="Kiss E."/>
            <person name="Kuo A."/>
            <person name="Drula E."/>
            <person name="Kohler A."/>
            <person name="Sanchez-Garcia M."/>
            <person name="Morin E."/>
            <person name="Andreopoulos B."/>
            <person name="Barry K.W."/>
            <person name="Bonito G."/>
            <person name="Buee M."/>
            <person name="Carver A."/>
            <person name="Chen C."/>
            <person name="Cichocki N."/>
            <person name="Clum A."/>
            <person name="Culley D."/>
            <person name="Crous P.W."/>
            <person name="Fauchery L."/>
            <person name="Girlanda M."/>
            <person name="Hayes R.D."/>
            <person name="Keri Z."/>
            <person name="LaButti K."/>
            <person name="Lipzen A."/>
            <person name="Lombard V."/>
            <person name="Magnuson J."/>
            <person name="Maillard F."/>
            <person name="Murat C."/>
            <person name="Nolan M."/>
            <person name="Ohm R.A."/>
            <person name="Pangilinan J."/>
            <person name="Pereira M.F."/>
            <person name="Perotto S."/>
            <person name="Peter M."/>
            <person name="Pfister S."/>
            <person name="Riley R."/>
            <person name="Sitrit Y."/>
            <person name="Stielow J.B."/>
            <person name="Szollosi G."/>
            <person name="Zifcakova L."/>
            <person name="Stursova M."/>
            <person name="Spatafora J.W."/>
            <person name="Tedersoo L."/>
            <person name="Vaario L.M."/>
            <person name="Yamada A."/>
            <person name="Yan M."/>
            <person name="Wang P."/>
            <person name="Xu J."/>
            <person name="Bruns T."/>
            <person name="Baldrian P."/>
            <person name="Vilgalys R."/>
            <person name="Dunand C."/>
            <person name="Henrissat B."/>
            <person name="Grigoriev I.V."/>
            <person name="Hibbett D."/>
            <person name="Nagy L.G."/>
            <person name="Martin F.M."/>
        </authorList>
    </citation>
    <scope>NUCLEOTIDE SEQUENCE</scope>
    <source>
        <strain evidence="1">P2</strain>
    </source>
</reference>
<name>A0ACB6ZVH9_THEGA</name>
<dbReference type="EMBL" id="MU117963">
    <property type="protein sequence ID" value="KAF9653657.1"/>
    <property type="molecule type" value="Genomic_DNA"/>
</dbReference>
<reference evidence="1" key="1">
    <citation type="submission" date="2019-10" db="EMBL/GenBank/DDBJ databases">
        <authorList>
            <consortium name="DOE Joint Genome Institute"/>
            <person name="Kuo A."/>
            <person name="Miyauchi S."/>
            <person name="Kiss E."/>
            <person name="Drula E."/>
            <person name="Kohler A."/>
            <person name="Sanchez-Garcia M."/>
            <person name="Andreopoulos B."/>
            <person name="Barry K.W."/>
            <person name="Bonito G."/>
            <person name="Buee M."/>
            <person name="Carver A."/>
            <person name="Chen C."/>
            <person name="Cichocki N."/>
            <person name="Clum A."/>
            <person name="Culley D."/>
            <person name="Crous P.W."/>
            <person name="Fauchery L."/>
            <person name="Girlanda M."/>
            <person name="Hayes R."/>
            <person name="Keri Z."/>
            <person name="Labutti K."/>
            <person name="Lipzen A."/>
            <person name="Lombard V."/>
            <person name="Magnuson J."/>
            <person name="Maillard F."/>
            <person name="Morin E."/>
            <person name="Murat C."/>
            <person name="Nolan M."/>
            <person name="Ohm R."/>
            <person name="Pangilinan J."/>
            <person name="Pereira M."/>
            <person name="Perotto S."/>
            <person name="Peter M."/>
            <person name="Riley R."/>
            <person name="Sitrit Y."/>
            <person name="Stielow B."/>
            <person name="Szollosi G."/>
            <person name="Zifcakova L."/>
            <person name="Stursova M."/>
            <person name="Spatafora J.W."/>
            <person name="Tedersoo L."/>
            <person name="Vaario L.-M."/>
            <person name="Yamada A."/>
            <person name="Yan M."/>
            <person name="Wang P."/>
            <person name="Xu J."/>
            <person name="Bruns T."/>
            <person name="Baldrian P."/>
            <person name="Vilgalys R."/>
            <person name="Henrissat B."/>
            <person name="Grigoriev I.V."/>
            <person name="Hibbett D."/>
            <person name="Nagy L.G."/>
            <person name="Martin F.M."/>
        </authorList>
    </citation>
    <scope>NUCLEOTIDE SEQUENCE</scope>
    <source>
        <strain evidence="1">P2</strain>
    </source>
</reference>
<evidence type="ECO:0000313" key="1">
    <source>
        <dbReference type="EMBL" id="KAF9653657.1"/>
    </source>
</evidence>
<protein>
    <submittedName>
        <fullName evidence="1">Uncharacterized protein</fullName>
    </submittedName>
</protein>